<gene>
    <name evidence="1" type="ORF">SERLADRAFT_414242</name>
</gene>
<accession>F8NNZ2</accession>
<reference evidence="1" key="1">
    <citation type="submission" date="2011-04" db="EMBL/GenBank/DDBJ databases">
        <title>Evolution of plant cell wall degrading machinery underlies the functional diversity of forest fungi.</title>
        <authorList>
            <consortium name="US DOE Joint Genome Institute (JGI-PGF)"/>
            <person name="Eastwood D.C."/>
            <person name="Floudas D."/>
            <person name="Binder M."/>
            <person name="Majcherczyk A."/>
            <person name="Schneider P."/>
            <person name="Aerts A."/>
            <person name="Asiegbu F.O."/>
            <person name="Baker S.E."/>
            <person name="Barry K."/>
            <person name="Bendiksby M."/>
            <person name="Blumentritt M."/>
            <person name="Coutinho P.M."/>
            <person name="Cullen D."/>
            <person name="Cullen D."/>
            <person name="Gathman A."/>
            <person name="Goodell B."/>
            <person name="Henrissat B."/>
            <person name="Ihrmark K."/>
            <person name="Kauserud H."/>
            <person name="Kohler A."/>
            <person name="LaButti K."/>
            <person name="Lapidus A."/>
            <person name="Lavin J.L."/>
            <person name="Lee Y.-H."/>
            <person name="Lindquist E."/>
            <person name="Lilly W."/>
            <person name="Lucas S."/>
            <person name="Morin E."/>
            <person name="Murat C."/>
            <person name="Oguiza J.A."/>
            <person name="Park J."/>
            <person name="Pisabarro A.G."/>
            <person name="Riley R."/>
            <person name="Rosling A."/>
            <person name="Salamov A."/>
            <person name="Schmidt O."/>
            <person name="Schmutz J."/>
            <person name="Skrede I."/>
            <person name="Stenlid J."/>
            <person name="Wiebenga A."/>
            <person name="Xie X."/>
            <person name="Kues U."/>
            <person name="Hibbett D.S."/>
            <person name="Hoffmeister D."/>
            <person name="Hogberg N."/>
            <person name="Martin F."/>
            <person name="Grigoriev I.V."/>
            <person name="Watkinson S.C."/>
        </authorList>
    </citation>
    <scope>NUCLEOTIDE SEQUENCE</scope>
    <source>
        <strain evidence="1">S7.9</strain>
    </source>
</reference>
<sequence>MRNESNSRLKWNTRRLTVPDARLKVPDARLKVPDARLKNRLNWTNSKRECVKTKTVSLTTRPSQLEEGMPSFRSQEDSKAVKHVIFFPLFIFMEQTERRLLPATPTCLHILVHCFSCKYRARPLV</sequence>
<dbReference type="KEGG" id="sla:SERLADRAFT_414242"/>
<dbReference type="HOGENOM" id="CLU_1993988_0_0_1"/>
<name>F8NNZ2_SERL9</name>
<dbReference type="GeneID" id="18813238"/>
<organism>
    <name type="scientific">Serpula lacrymans var. lacrymans (strain S7.9)</name>
    <name type="common">Dry rot fungus</name>
    <dbReference type="NCBI Taxonomy" id="578457"/>
    <lineage>
        <taxon>Eukaryota</taxon>
        <taxon>Fungi</taxon>
        <taxon>Dikarya</taxon>
        <taxon>Basidiomycota</taxon>
        <taxon>Agaricomycotina</taxon>
        <taxon>Agaricomycetes</taxon>
        <taxon>Agaricomycetidae</taxon>
        <taxon>Boletales</taxon>
        <taxon>Coniophorineae</taxon>
        <taxon>Serpulaceae</taxon>
        <taxon>Serpula</taxon>
    </lineage>
</organism>
<proteinExistence type="predicted"/>
<dbReference type="EMBL" id="GL945431">
    <property type="protein sequence ID" value="EGO28091.1"/>
    <property type="molecule type" value="Genomic_DNA"/>
</dbReference>
<evidence type="ECO:0000313" key="1">
    <source>
        <dbReference type="EMBL" id="EGO28091.1"/>
    </source>
</evidence>
<protein>
    <submittedName>
        <fullName evidence="1">Uncharacterized protein</fullName>
    </submittedName>
</protein>
<dbReference type="Proteomes" id="UP000008064">
    <property type="component" value="Unassembled WGS sequence"/>
</dbReference>
<dbReference type="AlphaFoldDB" id="F8NNZ2"/>
<dbReference type="RefSeq" id="XP_007316182.1">
    <property type="nucleotide sequence ID" value="XM_007316120.1"/>
</dbReference>